<keyword evidence="2" id="KW-1185">Reference proteome</keyword>
<evidence type="ECO:0000313" key="1">
    <source>
        <dbReference type="EMBL" id="RDX98033.1"/>
    </source>
</evidence>
<accession>A0A371H5U8</accession>
<organism evidence="1 2">
    <name type="scientific">Mucuna pruriens</name>
    <name type="common">Velvet bean</name>
    <name type="synonym">Dolichos pruriens</name>
    <dbReference type="NCBI Taxonomy" id="157652"/>
    <lineage>
        <taxon>Eukaryota</taxon>
        <taxon>Viridiplantae</taxon>
        <taxon>Streptophyta</taxon>
        <taxon>Embryophyta</taxon>
        <taxon>Tracheophyta</taxon>
        <taxon>Spermatophyta</taxon>
        <taxon>Magnoliopsida</taxon>
        <taxon>eudicotyledons</taxon>
        <taxon>Gunneridae</taxon>
        <taxon>Pentapetalae</taxon>
        <taxon>rosids</taxon>
        <taxon>fabids</taxon>
        <taxon>Fabales</taxon>
        <taxon>Fabaceae</taxon>
        <taxon>Papilionoideae</taxon>
        <taxon>50 kb inversion clade</taxon>
        <taxon>NPAAA clade</taxon>
        <taxon>indigoferoid/millettioid clade</taxon>
        <taxon>Phaseoleae</taxon>
        <taxon>Mucuna</taxon>
    </lineage>
</organism>
<dbReference type="AlphaFoldDB" id="A0A371H5U8"/>
<proteinExistence type="predicted"/>
<dbReference type="EMBL" id="QJKJ01003522">
    <property type="protein sequence ID" value="RDX98033.1"/>
    <property type="molecule type" value="Genomic_DNA"/>
</dbReference>
<sequence>MPPKLRFNLRGFMYKSRFGDRTFHRLLRSLRSSEVVNSCAIASDLANIVNFGSYFDSNPANITPDLEIDCDFDIVNSDFGLDNMANIDTTLKELVTPDRLESKIIELTFLIKQLAIGQHHISPPVRVCGICAFVEYSTDVYPTLQEIEPQRYQPPPSFKQQQPMQPMAMNNIQFQENVFATSQNLQTQVGQLATTMNQLQSKGFGQIPCQTILSPQVNMSDITLRSGKELQQQQLVNLPYEFFEFSNFDDFTDCDCNYIGLIECPIYAKISNAINIDARVVDIIGGNVARVLHIVGGNVAGVVEVVAVQPPLASIV</sequence>
<name>A0A371H5U8_MUCPR</name>
<comment type="caution">
    <text evidence="1">The sequence shown here is derived from an EMBL/GenBank/DDBJ whole genome shotgun (WGS) entry which is preliminary data.</text>
</comment>
<dbReference type="OrthoDB" id="1436830at2759"/>
<reference evidence="1" key="1">
    <citation type="submission" date="2018-05" db="EMBL/GenBank/DDBJ databases">
        <title>Draft genome of Mucuna pruriens seed.</title>
        <authorList>
            <person name="Nnadi N.E."/>
            <person name="Vos R."/>
            <person name="Hasami M.H."/>
            <person name="Devisetty U.K."/>
            <person name="Aguiy J.C."/>
        </authorList>
    </citation>
    <scope>NUCLEOTIDE SEQUENCE [LARGE SCALE GENOMIC DNA]</scope>
    <source>
        <strain evidence="1">JCA_2017</strain>
    </source>
</reference>
<feature type="non-terminal residue" evidence="1">
    <location>
        <position position="316"/>
    </location>
</feature>
<evidence type="ECO:0000313" key="2">
    <source>
        <dbReference type="Proteomes" id="UP000257109"/>
    </source>
</evidence>
<protein>
    <submittedName>
        <fullName evidence="1">Uncharacterized protein</fullName>
    </submittedName>
</protein>
<gene>
    <name evidence="1" type="ORF">CR513_19113</name>
</gene>
<dbReference type="Proteomes" id="UP000257109">
    <property type="component" value="Unassembled WGS sequence"/>
</dbReference>